<feature type="signal peptide" evidence="2">
    <location>
        <begin position="1"/>
        <end position="16"/>
    </location>
</feature>
<evidence type="ECO:0000313" key="4">
    <source>
        <dbReference type="Proteomes" id="UP000469559"/>
    </source>
</evidence>
<dbReference type="PANTHER" id="PTHR31956">
    <property type="entry name" value="NON-SPECIFIC PHOSPHOLIPASE C4-RELATED"/>
    <property type="match status" value="1"/>
</dbReference>
<comment type="caution">
    <text evidence="3">The sequence shown here is derived from an EMBL/GenBank/DDBJ whole genome shotgun (WGS) entry which is preliminary data.</text>
</comment>
<dbReference type="AlphaFoldDB" id="A0A8T9BJP1"/>
<name>A0A8T9BJP1_9HELO</name>
<dbReference type="GO" id="GO:0009395">
    <property type="term" value="P:phospholipid catabolic process"/>
    <property type="evidence" value="ECO:0007669"/>
    <property type="project" value="TreeGrafter"/>
</dbReference>
<keyword evidence="4" id="KW-1185">Reference proteome</keyword>
<dbReference type="Proteomes" id="UP000469559">
    <property type="component" value="Unassembled WGS sequence"/>
</dbReference>
<organism evidence="3 4">
    <name type="scientific">Lachnellula arida</name>
    <dbReference type="NCBI Taxonomy" id="1316785"/>
    <lineage>
        <taxon>Eukaryota</taxon>
        <taxon>Fungi</taxon>
        <taxon>Dikarya</taxon>
        <taxon>Ascomycota</taxon>
        <taxon>Pezizomycotina</taxon>
        <taxon>Leotiomycetes</taxon>
        <taxon>Helotiales</taxon>
        <taxon>Lachnaceae</taxon>
        <taxon>Lachnellula</taxon>
    </lineage>
</organism>
<keyword evidence="2" id="KW-0732">Signal</keyword>
<sequence>MRSLILLSAFFAVGLAQTQYTSTAAAAVAKAKATALTESPTSNVAGKTFDRFVSIWCENTDYSMAAGDTNFQWAASKGVTLTNYLAIRHPSQPNYVAAVGGSTHGFTADTFQRIDSSARTIVDLLEAKGVSWSEYEQDSPYSGFEGNYVNQETGANDFVRKHK</sequence>
<protein>
    <submittedName>
        <fullName evidence="3">Acid phosphatase</fullName>
    </submittedName>
</protein>
<feature type="chain" id="PRO_5035825732" evidence="2">
    <location>
        <begin position="17"/>
        <end position="163"/>
    </location>
</feature>
<dbReference type="InterPro" id="IPR007312">
    <property type="entry name" value="Phosphoesterase"/>
</dbReference>
<keyword evidence="1" id="KW-0378">Hydrolase</keyword>
<dbReference type="Pfam" id="PF04185">
    <property type="entry name" value="Phosphoesterase"/>
    <property type="match status" value="1"/>
</dbReference>
<reference evidence="3 4" key="1">
    <citation type="submission" date="2018-05" db="EMBL/GenBank/DDBJ databases">
        <title>Whole genome sequencing for identification of molecular markers to develop diagnostic detection tools for the regulated plant pathogen Lachnellula willkommii.</title>
        <authorList>
            <person name="Giroux E."/>
            <person name="Bilodeau G."/>
        </authorList>
    </citation>
    <scope>NUCLEOTIDE SEQUENCE [LARGE SCALE GENOMIC DNA]</scope>
    <source>
        <strain evidence="3 4">CBS 203.66</strain>
    </source>
</reference>
<gene>
    <name evidence="3" type="primary">phoA_0</name>
    <name evidence="3" type="ORF">LARI1_G001389</name>
</gene>
<evidence type="ECO:0000256" key="2">
    <source>
        <dbReference type="SAM" id="SignalP"/>
    </source>
</evidence>
<dbReference type="EMBL" id="QGMF01000071">
    <property type="protein sequence ID" value="TVY20097.1"/>
    <property type="molecule type" value="Genomic_DNA"/>
</dbReference>
<accession>A0A8T9BJP1</accession>
<dbReference type="OrthoDB" id="5135119at2759"/>
<dbReference type="GO" id="GO:0016788">
    <property type="term" value="F:hydrolase activity, acting on ester bonds"/>
    <property type="evidence" value="ECO:0007669"/>
    <property type="project" value="InterPro"/>
</dbReference>
<dbReference type="PANTHER" id="PTHR31956:SF8">
    <property type="entry name" value="ACID PHOSPHATASE PHOA (AFU_ORTHOLOGUE AFUA_1G03570)"/>
    <property type="match status" value="1"/>
</dbReference>
<evidence type="ECO:0000313" key="3">
    <source>
        <dbReference type="EMBL" id="TVY20097.1"/>
    </source>
</evidence>
<evidence type="ECO:0000256" key="1">
    <source>
        <dbReference type="ARBA" id="ARBA00022801"/>
    </source>
</evidence>
<proteinExistence type="predicted"/>